<evidence type="ECO:0000313" key="3">
    <source>
        <dbReference type="Proteomes" id="UP000273001"/>
    </source>
</evidence>
<accession>A0ABM6Z1E6</accession>
<proteinExistence type="predicted"/>
<evidence type="ECO:0000313" key="2">
    <source>
        <dbReference type="EMBL" id="AYD89089.1"/>
    </source>
</evidence>
<sequence>MGAALPPGSPALAGGCPVRSSAAWRLAQLLRTAAHDLLVVASAVVPMCAVFWVTAAHAGFDYIGSSWSESTRTAGDPMRALWRWDWLGWTLLYGAGFGLSAGAVRHQGRDAWAIAVACWTGVLGAGLVVFTQNFQFALPDHAPCLYEGCWPLYWQAVVVSAPMAVTLVVVILLGWWAERVVVWVRRVVPALVFITLMLLLALVWQPWVLPFLQGPPPWQSLAATTGAVVCGMG</sequence>
<feature type="transmembrane region" description="Helical" evidence="1">
    <location>
        <begin position="86"/>
        <end position="104"/>
    </location>
</feature>
<feature type="transmembrane region" description="Helical" evidence="1">
    <location>
        <begin position="111"/>
        <end position="132"/>
    </location>
</feature>
<gene>
    <name evidence="2" type="ORF">D5R93_01705</name>
</gene>
<dbReference type="Proteomes" id="UP000273001">
    <property type="component" value="Chromosome"/>
</dbReference>
<keyword evidence="1" id="KW-0472">Membrane</keyword>
<keyword evidence="1" id="KW-0812">Transmembrane</keyword>
<protein>
    <recommendedName>
        <fullName evidence="4">DUF998 domain-containing protein</fullName>
    </recommendedName>
</protein>
<name>A0ABM6Z1E6_9ACTO</name>
<keyword evidence="1" id="KW-1133">Transmembrane helix</keyword>
<organism evidence="2 3">
    <name type="scientific">Actinomyces lilanjuaniae</name>
    <dbReference type="NCBI Taxonomy" id="2321394"/>
    <lineage>
        <taxon>Bacteria</taxon>
        <taxon>Bacillati</taxon>
        <taxon>Actinomycetota</taxon>
        <taxon>Actinomycetes</taxon>
        <taxon>Actinomycetales</taxon>
        <taxon>Actinomycetaceae</taxon>
        <taxon>Actinomyces</taxon>
    </lineage>
</organism>
<feature type="transmembrane region" description="Helical" evidence="1">
    <location>
        <begin position="37"/>
        <end position="60"/>
    </location>
</feature>
<feature type="transmembrane region" description="Helical" evidence="1">
    <location>
        <begin position="187"/>
        <end position="207"/>
    </location>
</feature>
<dbReference type="EMBL" id="CP032514">
    <property type="protein sequence ID" value="AYD89089.1"/>
    <property type="molecule type" value="Genomic_DNA"/>
</dbReference>
<feature type="transmembrane region" description="Helical" evidence="1">
    <location>
        <begin position="152"/>
        <end position="175"/>
    </location>
</feature>
<keyword evidence="3" id="KW-1185">Reference proteome</keyword>
<reference evidence="2 3" key="1">
    <citation type="submission" date="2018-09" db="EMBL/GenBank/DDBJ databases">
        <authorList>
            <person name="Li J."/>
        </authorList>
    </citation>
    <scope>NUCLEOTIDE SEQUENCE [LARGE SCALE GENOMIC DNA]</scope>
    <source>
        <strain evidence="2 3">2129</strain>
    </source>
</reference>
<evidence type="ECO:0000256" key="1">
    <source>
        <dbReference type="SAM" id="Phobius"/>
    </source>
</evidence>
<evidence type="ECO:0008006" key="4">
    <source>
        <dbReference type="Google" id="ProtNLM"/>
    </source>
</evidence>